<comment type="caution">
    <text evidence="1">The sequence shown here is derived from an EMBL/GenBank/DDBJ whole genome shotgun (WGS) entry which is preliminary data.</text>
</comment>
<keyword evidence="2" id="KW-1185">Reference proteome</keyword>
<dbReference type="EMBL" id="CM046119">
    <property type="protein sequence ID" value="KAI8425536.1"/>
    <property type="molecule type" value="Genomic_DNA"/>
</dbReference>
<organism evidence="1 2">
    <name type="scientific">Choristoneura fumiferana</name>
    <name type="common">Spruce budworm moth</name>
    <name type="synonym">Archips fumiferana</name>
    <dbReference type="NCBI Taxonomy" id="7141"/>
    <lineage>
        <taxon>Eukaryota</taxon>
        <taxon>Metazoa</taxon>
        <taxon>Ecdysozoa</taxon>
        <taxon>Arthropoda</taxon>
        <taxon>Hexapoda</taxon>
        <taxon>Insecta</taxon>
        <taxon>Pterygota</taxon>
        <taxon>Neoptera</taxon>
        <taxon>Endopterygota</taxon>
        <taxon>Lepidoptera</taxon>
        <taxon>Glossata</taxon>
        <taxon>Ditrysia</taxon>
        <taxon>Tortricoidea</taxon>
        <taxon>Tortricidae</taxon>
        <taxon>Tortricinae</taxon>
        <taxon>Choristoneura</taxon>
    </lineage>
</organism>
<dbReference type="Proteomes" id="UP001064048">
    <property type="component" value="Chromosome 19"/>
</dbReference>
<sequence>MGAQYEDVASIENGKRNVLKVNAFVVSGAALNIAGHGCAHGYPAVLFAQLSDARAPLHLTPTDISWIGSMPVKSLGDVFAL</sequence>
<gene>
    <name evidence="1" type="ORF">MSG28_011362</name>
</gene>
<name>A0ACC0JNE0_CHOFU</name>
<reference evidence="1 2" key="1">
    <citation type="journal article" date="2022" name="Genome Biol. Evol.">
        <title>The Spruce Budworm Genome: Reconstructing the Evolutionary History of Antifreeze Proteins.</title>
        <authorList>
            <person name="Beliveau C."/>
            <person name="Gagne P."/>
            <person name="Picq S."/>
            <person name="Vernygora O."/>
            <person name="Keeling C.I."/>
            <person name="Pinkney K."/>
            <person name="Doucet D."/>
            <person name="Wen F."/>
            <person name="Johnston J.S."/>
            <person name="Maaroufi H."/>
            <person name="Boyle B."/>
            <person name="Laroche J."/>
            <person name="Dewar K."/>
            <person name="Juretic N."/>
            <person name="Blackburn G."/>
            <person name="Nisole A."/>
            <person name="Brunet B."/>
            <person name="Brandao M."/>
            <person name="Lumley L."/>
            <person name="Duan J."/>
            <person name="Quan G."/>
            <person name="Lucarotti C.J."/>
            <person name="Roe A.D."/>
            <person name="Sperling F.A.H."/>
            <person name="Levesque R.C."/>
            <person name="Cusson M."/>
        </authorList>
    </citation>
    <scope>NUCLEOTIDE SEQUENCE [LARGE SCALE GENOMIC DNA]</scope>
    <source>
        <strain evidence="1">Glfc:IPQL:Cfum</strain>
    </source>
</reference>
<protein>
    <submittedName>
        <fullName evidence="1">Uncharacterized protein</fullName>
    </submittedName>
</protein>
<evidence type="ECO:0000313" key="1">
    <source>
        <dbReference type="EMBL" id="KAI8425536.1"/>
    </source>
</evidence>
<accession>A0ACC0JNE0</accession>
<evidence type="ECO:0000313" key="2">
    <source>
        <dbReference type="Proteomes" id="UP001064048"/>
    </source>
</evidence>
<proteinExistence type="predicted"/>